<dbReference type="RefSeq" id="WP_309542554.1">
    <property type="nucleotide sequence ID" value="NZ_CP133659.1"/>
</dbReference>
<organism evidence="1 2">
    <name type="scientific">Nitratidesulfovibrio liaohensis</name>
    <dbReference type="NCBI Taxonomy" id="2604158"/>
    <lineage>
        <taxon>Bacteria</taxon>
        <taxon>Pseudomonadati</taxon>
        <taxon>Thermodesulfobacteriota</taxon>
        <taxon>Desulfovibrionia</taxon>
        <taxon>Desulfovibrionales</taxon>
        <taxon>Desulfovibrionaceae</taxon>
        <taxon>Nitratidesulfovibrio</taxon>
    </lineage>
</organism>
<sequence length="97" mass="10401">MKMRLWRFSFSTISSAQPSARKVLPLPAVDCRLTSGMSGSSIRRMARAWYTSRGTMFHGVGANLTSCVASARSWNTGYAPSQVKLLGTTSAGGTKPV</sequence>
<keyword evidence="2" id="KW-1185">Reference proteome</keyword>
<gene>
    <name evidence="1" type="ORF">KPS_001297</name>
</gene>
<proteinExistence type="predicted"/>
<protein>
    <recommendedName>
        <fullName evidence="3">Secreted protein</fullName>
    </recommendedName>
</protein>
<evidence type="ECO:0000313" key="2">
    <source>
        <dbReference type="Proteomes" id="UP001180616"/>
    </source>
</evidence>
<reference evidence="1" key="1">
    <citation type="submission" date="2023-09" db="EMBL/GenBank/DDBJ databases">
        <authorList>
            <consortium name="CW5 consortium"/>
            <person name="Lu C.-W."/>
        </authorList>
    </citation>
    <scope>NUCLEOTIDE SEQUENCE</scope>
    <source>
        <strain evidence="1">KPS</strain>
    </source>
</reference>
<dbReference type="EMBL" id="CP133659">
    <property type="protein sequence ID" value="WMW66691.1"/>
    <property type="molecule type" value="Genomic_DNA"/>
</dbReference>
<dbReference type="Proteomes" id="UP001180616">
    <property type="component" value="Chromosome"/>
</dbReference>
<evidence type="ECO:0000313" key="1">
    <source>
        <dbReference type="EMBL" id="WMW66691.1"/>
    </source>
</evidence>
<name>A0ABY9R5V1_9BACT</name>
<evidence type="ECO:0008006" key="3">
    <source>
        <dbReference type="Google" id="ProtNLM"/>
    </source>
</evidence>
<accession>A0ABY9R5V1</accession>